<protein>
    <submittedName>
        <fullName evidence="1">Uncharacterized protein</fullName>
    </submittedName>
</protein>
<accession>L0PA40</accession>
<organism evidence="2">
    <name type="scientific">Pneumocystis jirovecii</name>
    <name type="common">Human pneumocystis pneumonia agent</name>
    <dbReference type="NCBI Taxonomy" id="42068"/>
    <lineage>
        <taxon>Eukaryota</taxon>
        <taxon>Fungi</taxon>
        <taxon>Dikarya</taxon>
        <taxon>Ascomycota</taxon>
        <taxon>Taphrinomycotina</taxon>
        <taxon>Pneumocystomycetes</taxon>
        <taxon>Pneumocystaceae</taxon>
        <taxon>Pneumocystis</taxon>
    </lineage>
</organism>
<reference evidence="1 2" key="1">
    <citation type="journal article" date="2012" name="MBio">
        <title>De novo assembly of the Pneumocystis jirovecii genome from a single bronchoalveolar lavage fluid specimen from a patient.</title>
        <authorList>
            <person name="Cisse O.H."/>
            <person name="Pagni M."/>
            <person name="Hauser P.M."/>
        </authorList>
    </citation>
    <scope>NUCLEOTIDE SEQUENCE [LARGE SCALE GENOMIC DNA]</scope>
    <source>
        <strain evidence="1 2">SE8</strain>
    </source>
</reference>
<dbReference type="VEuPathDB" id="FungiDB:PNEJI1_000775"/>
<dbReference type="EMBL" id="CAKM01000171">
    <property type="protein sequence ID" value="CCJ29271.1"/>
    <property type="molecule type" value="Genomic_DNA"/>
</dbReference>
<comment type="caution">
    <text evidence="1">The sequence shown here is derived from an EMBL/GenBank/DDBJ whole genome shotgun (WGS) entry which is preliminary data.</text>
</comment>
<dbReference type="STRING" id="1209962.L0PA40"/>
<sequence>MRLGKQTPRDIISVFLRPTEELSSFFEVDAFIKEKNCLIKQLYVAVIKHGRDNFNNYKESAYKDYERLGIRLNDDTVSFVFSKLIFLHEFMRNIRQHKEMLGMTLK</sequence>
<name>L0PA40_PNEJI</name>
<proteinExistence type="predicted"/>
<dbReference type="InParanoid" id="L0PA40"/>
<dbReference type="AlphaFoldDB" id="L0PA40"/>
<dbReference type="Proteomes" id="UP000010422">
    <property type="component" value="Unassembled WGS sequence"/>
</dbReference>
<evidence type="ECO:0000313" key="2">
    <source>
        <dbReference type="Proteomes" id="UP000010422"/>
    </source>
</evidence>
<evidence type="ECO:0000313" key="1">
    <source>
        <dbReference type="EMBL" id="CCJ29271.1"/>
    </source>
</evidence>
<gene>
    <name evidence="1" type="ORF">PNEJI1_000775</name>
</gene>